<accession>F2LXN0</accession>
<gene>
    <name evidence="3" type="ordered locus">Hipma_0239</name>
</gene>
<dbReference type="STRING" id="760142.Hipma_0239"/>
<comment type="function">
    <text evidence="2">NDH-1 shuttles electrons from NADH, via FMN and iron-sulfur (Fe-S) centers, to quinones in the respiratory chain. Couples the redox reaction to proton translocation (for every two electrons transferred, four hydrogen ions are translocated across the cytoplasmic membrane), and thus conserves the redox energy in a proton gradient.</text>
</comment>
<dbReference type="InterPro" id="IPR001457">
    <property type="entry name" value="NADH_UbQ/plastoQ_OxRdtase_su6"/>
</dbReference>
<dbReference type="PANTHER" id="PTHR33269">
    <property type="entry name" value="NADH-UBIQUINONE OXIDOREDUCTASE CHAIN 6"/>
    <property type="match status" value="1"/>
</dbReference>
<feature type="transmembrane region" description="Helical" evidence="2">
    <location>
        <begin position="6"/>
        <end position="23"/>
    </location>
</feature>
<keyword evidence="2" id="KW-1003">Cell membrane</keyword>
<dbReference type="InParanoid" id="F2LXN0"/>
<dbReference type="KEGG" id="hmr:Hipma_0239"/>
<dbReference type="GO" id="GO:0008137">
    <property type="term" value="F:NADH dehydrogenase (ubiquinone) activity"/>
    <property type="evidence" value="ECO:0007669"/>
    <property type="project" value="UniProtKB-UniRule"/>
</dbReference>
<dbReference type="GO" id="GO:0005886">
    <property type="term" value="C:plasma membrane"/>
    <property type="evidence" value="ECO:0007669"/>
    <property type="project" value="UniProtKB-SubCell"/>
</dbReference>
<dbReference type="PANTHER" id="PTHR33269:SF17">
    <property type="entry name" value="NADH-UBIQUINONE OXIDOREDUCTASE CHAIN 6"/>
    <property type="match status" value="1"/>
</dbReference>
<dbReference type="AlphaFoldDB" id="F2LXN0"/>
<keyword evidence="2" id="KW-0520">NAD</keyword>
<evidence type="ECO:0000313" key="4">
    <source>
        <dbReference type="Proteomes" id="UP000008139"/>
    </source>
</evidence>
<proteinExistence type="inferred from homology"/>
<protein>
    <recommendedName>
        <fullName evidence="2">NADH-quinone oxidoreductase subunit J</fullName>
        <ecNumber evidence="2">7.1.1.-</ecNumber>
    </recommendedName>
</protein>
<organism evidence="3 4">
    <name type="scientific">Hippea maritima (strain ATCC 700847 / DSM 10411 / MH2)</name>
    <dbReference type="NCBI Taxonomy" id="760142"/>
    <lineage>
        <taxon>Bacteria</taxon>
        <taxon>Pseudomonadati</taxon>
        <taxon>Campylobacterota</taxon>
        <taxon>Desulfurellia</taxon>
        <taxon>Desulfurellales</taxon>
        <taxon>Hippeaceae</taxon>
        <taxon>Hippea</taxon>
    </lineage>
</organism>
<dbReference type="EMBL" id="CP002606">
    <property type="protein sequence ID" value="AEA33216.1"/>
    <property type="molecule type" value="Genomic_DNA"/>
</dbReference>
<reference evidence="4" key="2">
    <citation type="submission" date="2011-03" db="EMBL/GenBank/DDBJ databases">
        <title>The complete genome of Hippea maritima DSM 10411.</title>
        <authorList>
            <consortium name="US DOE Joint Genome Institute (JGI-PGF)"/>
            <person name="Lucas S."/>
            <person name="Copeland A."/>
            <person name="Lapidus A."/>
            <person name="Bruce D."/>
            <person name="Goodwin L."/>
            <person name="Pitluck S."/>
            <person name="Peters L."/>
            <person name="Kyrpides N."/>
            <person name="Mavromatis K."/>
            <person name="Pagani I."/>
            <person name="Ivanova N."/>
            <person name="Mikhailova N."/>
            <person name="Lu M."/>
            <person name="Detter J.C."/>
            <person name="Tapia R."/>
            <person name="Han C."/>
            <person name="Land M."/>
            <person name="Hauser L."/>
            <person name="Markowitz V."/>
            <person name="Cheng J.-F."/>
            <person name="Hugenholtz P."/>
            <person name="Woyke T."/>
            <person name="Wu D."/>
            <person name="Spring S."/>
            <person name="Schroeder M."/>
            <person name="Brambilla E."/>
            <person name="Klenk H.-P."/>
            <person name="Eisen J.A."/>
        </authorList>
    </citation>
    <scope>NUCLEOTIDE SEQUENCE [LARGE SCALE GENOMIC DNA]</scope>
    <source>
        <strain evidence="4">ATCC 700847 / DSM 10411 / MH2</strain>
    </source>
</reference>
<feature type="transmembrane region" description="Helical" evidence="2">
    <location>
        <begin position="57"/>
        <end position="76"/>
    </location>
</feature>
<dbReference type="InterPro" id="IPR042106">
    <property type="entry name" value="Nuo/plastoQ_OxRdtase_6_NuoJ"/>
</dbReference>
<comment type="subcellular location">
    <subcellularLocation>
        <location evidence="2">Cell membrane</location>
        <topology evidence="2">Multi-pass membrane protein</topology>
    </subcellularLocation>
</comment>
<dbReference type="OrthoDB" id="9790848at2"/>
<dbReference type="EC" id="7.1.1.-" evidence="2"/>
<comment type="catalytic activity">
    <reaction evidence="2">
        <text>a quinone + NADH + 5 H(+)(in) = a quinol + NAD(+) + 4 H(+)(out)</text>
        <dbReference type="Rhea" id="RHEA:57888"/>
        <dbReference type="ChEBI" id="CHEBI:15378"/>
        <dbReference type="ChEBI" id="CHEBI:24646"/>
        <dbReference type="ChEBI" id="CHEBI:57540"/>
        <dbReference type="ChEBI" id="CHEBI:57945"/>
        <dbReference type="ChEBI" id="CHEBI:132124"/>
    </reaction>
</comment>
<dbReference type="RefSeq" id="WP_013681260.1">
    <property type="nucleotide sequence ID" value="NC_015318.1"/>
</dbReference>
<reference evidence="3 4" key="1">
    <citation type="journal article" date="2011" name="Stand. Genomic Sci.">
        <title>Complete genome sequence of the thermophilic sulfur-reducer Hippea maritima type strain (MH(2)).</title>
        <authorList>
            <person name="Huntemann M."/>
            <person name="Lu M."/>
            <person name="Nolan M."/>
            <person name="Lapidus A."/>
            <person name="Lucas S."/>
            <person name="Hammon N."/>
            <person name="Deshpande S."/>
            <person name="Cheng J.F."/>
            <person name="Tapia R."/>
            <person name="Han C."/>
            <person name="Goodwin L."/>
            <person name="Pitluck S."/>
            <person name="Liolios K."/>
            <person name="Pagani I."/>
            <person name="Ivanova N."/>
            <person name="Ovchinikova G."/>
            <person name="Pati A."/>
            <person name="Chen A."/>
            <person name="Palaniappan K."/>
            <person name="Land M."/>
            <person name="Hauser L."/>
            <person name="Jeffries C.D."/>
            <person name="Detter J.C."/>
            <person name="Brambilla E.M."/>
            <person name="Rohde M."/>
            <person name="Spring S."/>
            <person name="Goker M."/>
            <person name="Woyke T."/>
            <person name="Bristow J."/>
            <person name="Eisen J.A."/>
            <person name="Markowitz V."/>
            <person name="Hugenholtz P."/>
            <person name="Kyrpides N.C."/>
            <person name="Klenk H.P."/>
            <person name="Mavromatis K."/>
        </authorList>
    </citation>
    <scope>NUCLEOTIDE SEQUENCE [LARGE SCALE GENOMIC DNA]</scope>
    <source>
        <strain evidence="4">ATCC 700847 / DSM 10411 / MH2</strain>
    </source>
</reference>
<evidence type="ECO:0000256" key="1">
    <source>
        <dbReference type="ARBA" id="ARBA00005698"/>
    </source>
</evidence>
<keyword evidence="2" id="KW-1133">Transmembrane helix</keyword>
<dbReference type="Proteomes" id="UP000008139">
    <property type="component" value="Chromosome"/>
</dbReference>
<feature type="transmembrane region" description="Helical" evidence="2">
    <location>
        <begin position="88"/>
        <end position="109"/>
    </location>
</feature>
<dbReference type="Gene3D" id="1.20.120.1200">
    <property type="entry name" value="NADH-ubiquinone/plastoquinone oxidoreductase chain 6, subunit NuoJ"/>
    <property type="match status" value="1"/>
</dbReference>
<dbReference type="eggNOG" id="COG0839">
    <property type="taxonomic scope" value="Bacteria"/>
</dbReference>
<feature type="transmembrane region" description="Helical" evidence="2">
    <location>
        <begin position="30"/>
        <end position="51"/>
    </location>
</feature>
<dbReference type="GO" id="GO:0048038">
    <property type="term" value="F:quinone binding"/>
    <property type="evidence" value="ECO:0007669"/>
    <property type="project" value="UniProtKB-UniRule"/>
</dbReference>
<feature type="transmembrane region" description="Helical" evidence="2">
    <location>
        <begin position="140"/>
        <end position="161"/>
    </location>
</feature>
<dbReference type="FunCoup" id="F2LXN0">
    <property type="interactions" value="240"/>
</dbReference>
<dbReference type="HOGENOM" id="CLU_085957_4_0_7"/>
<keyword evidence="2" id="KW-0472">Membrane</keyword>
<evidence type="ECO:0000313" key="3">
    <source>
        <dbReference type="EMBL" id="AEA33216.1"/>
    </source>
</evidence>
<evidence type="ECO:0000256" key="2">
    <source>
        <dbReference type="RuleBase" id="RU004429"/>
    </source>
</evidence>
<name>F2LXN0_HIPMA</name>
<keyword evidence="4" id="KW-1185">Reference proteome</keyword>
<comment type="similarity">
    <text evidence="1 2">Belongs to the complex I subunit 6 family.</text>
</comment>
<keyword evidence="3" id="KW-0830">Ubiquinone</keyword>
<keyword evidence="2" id="KW-0812">Transmembrane</keyword>
<dbReference type="Pfam" id="PF00499">
    <property type="entry name" value="Oxidored_q3"/>
    <property type="match status" value="1"/>
</dbReference>
<keyword evidence="2" id="KW-0874">Quinone</keyword>
<sequence>MEAIVFYIIAILTVGGALGVLLSKNPYRAALFMVLAFFGIAGLFVMLHAQFNAMLQLIVYAGAIAVMITLTMMVMNRRTLEGLKRFNSQWYWAAFIGIGLLADLIALAYKFKIDLSNAGKNLALGGSNTKLIGEVLFKHYLLPFEITAIILLVALLGAVVLTKRDIK</sequence>